<dbReference type="HOGENOM" id="CLU_1108958_0_0_1"/>
<feature type="transmembrane region" description="Helical" evidence="1">
    <location>
        <begin position="12"/>
        <end position="36"/>
    </location>
</feature>
<feature type="transmembrane region" description="Helical" evidence="1">
    <location>
        <begin position="155"/>
        <end position="179"/>
    </location>
</feature>
<keyword evidence="1" id="KW-1133">Transmembrane helix</keyword>
<dbReference type="RefSeq" id="XP_001021922.2">
    <property type="nucleotide sequence ID" value="XM_001021922.2"/>
</dbReference>
<evidence type="ECO:0000313" key="2">
    <source>
        <dbReference type="EMBL" id="EAS01677.2"/>
    </source>
</evidence>
<dbReference type="InParanoid" id="Q23YX8"/>
<dbReference type="KEGG" id="tet:TTHERM_00857800"/>
<keyword evidence="1 2" id="KW-0812">Transmembrane</keyword>
<feature type="transmembrane region" description="Helical" evidence="1">
    <location>
        <begin position="75"/>
        <end position="94"/>
    </location>
</feature>
<reference evidence="3" key="1">
    <citation type="journal article" date="2006" name="PLoS Biol.">
        <title>Macronuclear genome sequence of the ciliate Tetrahymena thermophila, a model eukaryote.</title>
        <authorList>
            <person name="Eisen J.A."/>
            <person name="Coyne R.S."/>
            <person name="Wu M."/>
            <person name="Wu D."/>
            <person name="Thiagarajan M."/>
            <person name="Wortman J.R."/>
            <person name="Badger J.H."/>
            <person name="Ren Q."/>
            <person name="Amedeo P."/>
            <person name="Jones K.M."/>
            <person name="Tallon L.J."/>
            <person name="Delcher A.L."/>
            <person name="Salzberg S.L."/>
            <person name="Silva J.C."/>
            <person name="Haas B.J."/>
            <person name="Majoros W.H."/>
            <person name="Farzad M."/>
            <person name="Carlton J.M."/>
            <person name="Smith R.K. Jr."/>
            <person name="Garg J."/>
            <person name="Pearlman R.E."/>
            <person name="Karrer K.M."/>
            <person name="Sun L."/>
            <person name="Manning G."/>
            <person name="Elde N.C."/>
            <person name="Turkewitz A.P."/>
            <person name="Asai D.J."/>
            <person name="Wilkes D.E."/>
            <person name="Wang Y."/>
            <person name="Cai H."/>
            <person name="Collins K."/>
            <person name="Stewart B.A."/>
            <person name="Lee S.R."/>
            <person name="Wilamowska K."/>
            <person name="Weinberg Z."/>
            <person name="Ruzzo W.L."/>
            <person name="Wloga D."/>
            <person name="Gaertig J."/>
            <person name="Frankel J."/>
            <person name="Tsao C.-C."/>
            <person name="Gorovsky M.A."/>
            <person name="Keeling P.J."/>
            <person name="Waller R.F."/>
            <person name="Patron N.J."/>
            <person name="Cherry J.M."/>
            <person name="Stover N.A."/>
            <person name="Krieger C.J."/>
            <person name="del Toro C."/>
            <person name="Ryder H.F."/>
            <person name="Williamson S.C."/>
            <person name="Barbeau R.A."/>
            <person name="Hamilton E.P."/>
            <person name="Orias E."/>
        </authorList>
    </citation>
    <scope>NUCLEOTIDE SEQUENCE [LARGE SCALE GENOMIC DNA]</scope>
    <source>
        <strain evidence="3">SB210</strain>
    </source>
</reference>
<keyword evidence="3" id="KW-1185">Reference proteome</keyword>
<keyword evidence="1" id="KW-0472">Membrane</keyword>
<protein>
    <submittedName>
        <fullName evidence="2">Transmembrane protein, putative</fullName>
    </submittedName>
</protein>
<sequence length="198" mass="22309">MISQFSKSVKGKIGTVFIIFNILIAICNIIIVMYMIGNYCDTQILTLVVAAFLFALLNLALLVKDMFWSSGFLHFSVIFDIILCILSIAGVIIINQERFCSLIGCTKGKDEIDVLSNNPLTRNSKYCDNLSLDQEELYIRLILKAGYNNTMIIQAAWPLAFGIIQIVLCFIQSIVNFFSLYKFGCPPSKDVRGLQMYD</sequence>
<name>Q23YX8_TETTS</name>
<accession>Q23YX8</accession>
<evidence type="ECO:0000256" key="1">
    <source>
        <dbReference type="SAM" id="Phobius"/>
    </source>
</evidence>
<organism evidence="2 3">
    <name type="scientific">Tetrahymena thermophila (strain SB210)</name>
    <dbReference type="NCBI Taxonomy" id="312017"/>
    <lineage>
        <taxon>Eukaryota</taxon>
        <taxon>Sar</taxon>
        <taxon>Alveolata</taxon>
        <taxon>Ciliophora</taxon>
        <taxon>Intramacronucleata</taxon>
        <taxon>Oligohymenophorea</taxon>
        <taxon>Hymenostomatida</taxon>
        <taxon>Tetrahymenina</taxon>
        <taxon>Tetrahymenidae</taxon>
        <taxon>Tetrahymena</taxon>
    </lineage>
</organism>
<dbReference type="AlphaFoldDB" id="Q23YX8"/>
<evidence type="ECO:0000313" key="3">
    <source>
        <dbReference type="Proteomes" id="UP000009168"/>
    </source>
</evidence>
<proteinExistence type="predicted"/>
<dbReference type="GeneID" id="7844102"/>
<feature type="transmembrane region" description="Helical" evidence="1">
    <location>
        <begin position="42"/>
        <end position="63"/>
    </location>
</feature>
<dbReference type="Proteomes" id="UP000009168">
    <property type="component" value="Unassembled WGS sequence"/>
</dbReference>
<dbReference type="EMBL" id="GG662557">
    <property type="protein sequence ID" value="EAS01677.2"/>
    <property type="molecule type" value="Genomic_DNA"/>
</dbReference>
<gene>
    <name evidence="2" type="ORF">TTHERM_00857800</name>
</gene>